<keyword evidence="8" id="KW-1185">Reference proteome</keyword>
<organism evidence="7 8">
    <name type="scientific">Aerophototrophica crusticola</name>
    <dbReference type="NCBI Taxonomy" id="1709002"/>
    <lineage>
        <taxon>Bacteria</taxon>
        <taxon>Pseudomonadati</taxon>
        <taxon>Pseudomonadota</taxon>
        <taxon>Alphaproteobacteria</taxon>
        <taxon>Rhodospirillales</taxon>
        <taxon>Rhodospirillaceae</taxon>
        <taxon>Aerophototrophica</taxon>
    </lineage>
</organism>
<dbReference type="EMBL" id="CP051775">
    <property type="protein sequence ID" value="QJE71835.1"/>
    <property type="molecule type" value="Genomic_DNA"/>
</dbReference>
<dbReference type="SUPFAM" id="SSF158442">
    <property type="entry name" value="DsbB-like"/>
    <property type="match status" value="1"/>
</dbReference>
<keyword evidence="2" id="KW-1003">Cell membrane</keyword>
<proteinExistence type="predicted"/>
<reference evidence="7" key="1">
    <citation type="submission" date="2020-04" db="EMBL/GenBank/DDBJ databases">
        <title>A desert anoxygenic phototrophic bacterium fixes CO2 using RubisCO under aerobic conditions.</title>
        <authorList>
            <person name="Tang K."/>
        </authorList>
    </citation>
    <scope>NUCLEOTIDE SEQUENCE [LARGE SCALE GENOMIC DNA]</scope>
    <source>
        <strain evidence="7">MIMtkB3</strain>
    </source>
</reference>
<evidence type="ECO:0000256" key="4">
    <source>
        <dbReference type="ARBA" id="ARBA00022989"/>
    </source>
</evidence>
<dbReference type="InterPro" id="IPR003752">
    <property type="entry name" value="DiS_bond_form_DsbB/BdbC"/>
</dbReference>
<feature type="transmembrane region" description="Helical" evidence="6">
    <location>
        <begin position="79"/>
        <end position="99"/>
    </location>
</feature>
<evidence type="ECO:0000256" key="5">
    <source>
        <dbReference type="ARBA" id="ARBA00023136"/>
    </source>
</evidence>
<dbReference type="Proteomes" id="UP000501891">
    <property type="component" value="Chromosome"/>
</dbReference>
<dbReference type="GO" id="GO:0015035">
    <property type="term" value="F:protein-disulfide reductase activity"/>
    <property type="evidence" value="ECO:0007669"/>
    <property type="project" value="InterPro"/>
</dbReference>
<protein>
    <submittedName>
        <fullName evidence="7">Disulfide bond formation protein B</fullName>
    </submittedName>
</protein>
<dbReference type="Gene3D" id="1.20.1550.10">
    <property type="entry name" value="DsbB-like"/>
    <property type="match status" value="1"/>
</dbReference>
<dbReference type="InterPro" id="IPR023380">
    <property type="entry name" value="DsbB-like_sf"/>
</dbReference>
<keyword evidence="3 6" id="KW-0812">Transmembrane</keyword>
<evidence type="ECO:0000313" key="7">
    <source>
        <dbReference type="EMBL" id="QJE71835.1"/>
    </source>
</evidence>
<keyword evidence="5 6" id="KW-0472">Membrane</keyword>
<dbReference type="InterPro" id="IPR024199">
    <property type="entry name" value="Uncharacterised_DsbB"/>
</dbReference>
<dbReference type="GO" id="GO:0005886">
    <property type="term" value="C:plasma membrane"/>
    <property type="evidence" value="ECO:0007669"/>
    <property type="project" value="UniProtKB-SubCell"/>
</dbReference>
<evidence type="ECO:0000256" key="6">
    <source>
        <dbReference type="SAM" id="Phobius"/>
    </source>
</evidence>
<dbReference type="KEGG" id="acru:HHL28_00745"/>
<dbReference type="PANTHER" id="PTHR36570">
    <property type="entry name" value="DISULFIDE BOND FORMATION PROTEIN B"/>
    <property type="match status" value="1"/>
</dbReference>
<evidence type="ECO:0000313" key="8">
    <source>
        <dbReference type="Proteomes" id="UP000501891"/>
    </source>
</evidence>
<accession>A0A858R359</accession>
<dbReference type="Pfam" id="PF02600">
    <property type="entry name" value="DsbB"/>
    <property type="match status" value="1"/>
</dbReference>
<feature type="transmembrane region" description="Helical" evidence="6">
    <location>
        <begin position="51"/>
        <end position="70"/>
    </location>
</feature>
<keyword evidence="4 6" id="KW-1133">Transmembrane helix</keyword>
<gene>
    <name evidence="7" type="ORF">HHL28_00745</name>
</gene>
<dbReference type="AlphaFoldDB" id="A0A858R359"/>
<sequence>MGMPATASPLSRLLSAPRLPVLGLMAAAVAALASALIAEHVFGLAPCQLCWWQRYAFAAAIGVLLPGLLFDRKPAARGVVLGLGAAAYLAGACIALFHAGVEQHWWQGFTACTASGNAAGSLDDLRAAILAAPVVRCDEIAWSLFGLSMAGWNVLYSGGLAVLAGAAAILTFRRSA</sequence>
<feature type="transmembrane region" description="Helical" evidence="6">
    <location>
        <begin position="154"/>
        <end position="172"/>
    </location>
</feature>
<evidence type="ECO:0000256" key="3">
    <source>
        <dbReference type="ARBA" id="ARBA00022692"/>
    </source>
</evidence>
<comment type="subcellular location">
    <subcellularLocation>
        <location evidence="1">Cell membrane</location>
        <topology evidence="1">Multi-pass membrane protein</topology>
    </subcellularLocation>
</comment>
<evidence type="ECO:0000256" key="2">
    <source>
        <dbReference type="ARBA" id="ARBA00022475"/>
    </source>
</evidence>
<dbReference type="GO" id="GO:0006457">
    <property type="term" value="P:protein folding"/>
    <property type="evidence" value="ECO:0007669"/>
    <property type="project" value="InterPro"/>
</dbReference>
<dbReference type="InterPro" id="IPR050183">
    <property type="entry name" value="DsbB"/>
</dbReference>
<dbReference type="PIRSF" id="PIRSF033913">
    <property type="entry name" value="S-S_format_DsbB"/>
    <property type="match status" value="1"/>
</dbReference>
<evidence type="ECO:0000256" key="1">
    <source>
        <dbReference type="ARBA" id="ARBA00004651"/>
    </source>
</evidence>
<name>A0A858R359_9PROT</name>
<dbReference type="PANTHER" id="PTHR36570:SF3">
    <property type="entry name" value="DISULFIDE BOND FORMATION PROTEIN B"/>
    <property type="match status" value="1"/>
</dbReference>